<evidence type="ECO:0000256" key="8">
    <source>
        <dbReference type="PROSITE-ProRule" id="PRU00169"/>
    </source>
</evidence>
<dbReference type="CDD" id="cd00383">
    <property type="entry name" value="trans_reg_C"/>
    <property type="match status" value="1"/>
</dbReference>
<sequence length="224" mass="25888">MHRILIIEDDFSLNNTLAYNLRTAGYTVDSAYNAKEAFEYLKQYHYILLILDINLPDGNGFELYSELKEKSTASIIFLTANDLENDIVKGFDLGADDYITKPFSPVVLQKKIAVLTKYITEKQKETVYEDGNLCINFSQMTATLDKVPLELSPLEYRILQYFIVNKKHILKRDQLLEHLWDFSENFVGDTSLNTAISRLRKKIEASGHRYIKTIYGTGYMWIGD</sequence>
<gene>
    <name evidence="12" type="primary">phoB_2</name>
    <name evidence="12" type="ORF">ERS852502_02583</name>
</gene>
<evidence type="ECO:0000259" key="10">
    <source>
        <dbReference type="PROSITE" id="PS50110"/>
    </source>
</evidence>
<dbReference type="SMART" id="SM00448">
    <property type="entry name" value="REC"/>
    <property type="match status" value="1"/>
</dbReference>
<dbReference type="InterPro" id="IPR039420">
    <property type="entry name" value="WalR-like"/>
</dbReference>
<dbReference type="GO" id="GO:0005829">
    <property type="term" value="C:cytosol"/>
    <property type="evidence" value="ECO:0007669"/>
    <property type="project" value="TreeGrafter"/>
</dbReference>
<evidence type="ECO:0000256" key="7">
    <source>
        <dbReference type="ARBA" id="ARBA00024867"/>
    </source>
</evidence>
<dbReference type="SUPFAM" id="SSF52172">
    <property type="entry name" value="CheY-like"/>
    <property type="match status" value="1"/>
</dbReference>
<dbReference type="Pfam" id="PF00072">
    <property type="entry name" value="Response_reg"/>
    <property type="match status" value="1"/>
</dbReference>
<dbReference type="GO" id="GO:0000976">
    <property type="term" value="F:transcription cis-regulatory region binding"/>
    <property type="evidence" value="ECO:0007669"/>
    <property type="project" value="TreeGrafter"/>
</dbReference>
<dbReference type="EMBL" id="CZBX01000014">
    <property type="protein sequence ID" value="CUQ92237.1"/>
    <property type="molecule type" value="Genomic_DNA"/>
</dbReference>
<feature type="DNA-binding region" description="OmpR/PhoB-type" evidence="9">
    <location>
        <begin position="125"/>
        <end position="223"/>
    </location>
</feature>
<dbReference type="PROSITE" id="PS50110">
    <property type="entry name" value="RESPONSE_REGULATORY"/>
    <property type="match status" value="1"/>
</dbReference>
<evidence type="ECO:0000256" key="1">
    <source>
        <dbReference type="ARBA" id="ARBA00018672"/>
    </source>
</evidence>
<dbReference type="AlphaFoldDB" id="A0A175A2Q4"/>
<dbReference type="GO" id="GO:0032993">
    <property type="term" value="C:protein-DNA complex"/>
    <property type="evidence" value="ECO:0007669"/>
    <property type="project" value="TreeGrafter"/>
</dbReference>
<evidence type="ECO:0000259" key="11">
    <source>
        <dbReference type="PROSITE" id="PS51755"/>
    </source>
</evidence>
<dbReference type="GO" id="GO:0006355">
    <property type="term" value="P:regulation of DNA-templated transcription"/>
    <property type="evidence" value="ECO:0007669"/>
    <property type="project" value="InterPro"/>
</dbReference>
<keyword evidence="5 9" id="KW-0238">DNA-binding</keyword>
<accession>A0A175A2Q4</accession>
<name>A0A175A2Q4_9FIRM</name>
<feature type="modified residue" description="4-aspartylphosphate" evidence="8">
    <location>
        <position position="52"/>
    </location>
</feature>
<dbReference type="PROSITE" id="PS51755">
    <property type="entry name" value="OMPR_PHOB"/>
    <property type="match status" value="1"/>
</dbReference>
<dbReference type="InterPro" id="IPR011006">
    <property type="entry name" value="CheY-like_superfamily"/>
</dbReference>
<dbReference type="Pfam" id="PF00486">
    <property type="entry name" value="Trans_reg_C"/>
    <property type="match status" value="1"/>
</dbReference>
<dbReference type="SMART" id="SM00862">
    <property type="entry name" value="Trans_reg_C"/>
    <property type="match status" value="1"/>
</dbReference>
<protein>
    <recommendedName>
        <fullName evidence="1">Stage 0 sporulation protein A homolog</fullName>
    </recommendedName>
</protein>
<evidence type="ECO:0000256" key="4">
    <source>
        <dbReference type="ARBA" id="ARBA00023015"/>
    </source>
</evidence>
<dbReference type="Proteomes" id="UP000078383">
    <property type="component" value="Unassembled WGS sequence"/>
</dbReference>
<dbReference type="Gene3D" id="3.40.50.2300">
    <property type="match status" value="1"/>
</dbReference>
<evidence type="ECO:0000313" key="13">
    <source>
        <dbReference type="Proteomes" id="UP000078383"/>
    </source>
</evidence>
<organism evidence="12 13">
    <name type="scientific">[Ruminococcus] torques</name>
    <dbReference type="NCBI Taxonomy" id="33039"/>
    <lineage>
        <taxon>Bacteria</taxon>
        <taxon>Bacillati</taxon>
        <taxon>Bacillota</taxon>
        <taxon>Clostridia</taxon>
        <taxon>Lachnospirales</taxon>
        <taxon>Lachnospiraceae</taxon>
        <taxon>Mediterraneibacter</taxon>
    </lineage>
</organism>
<evidence type="ECO:0000256" key="3">
    <source>
        <dbReference type="ARBA" id="ARBA00023012"/>
    </source>
</evidence>
<comment type="function">
    <text evidence="7">May play the central regulatory role in sporulation. It may be an element of the effector pathway responsible for the activation of sporulation genes in response to nutritional stress. Spo0A may act in concert with spo0H (a sigma factor) to control the expression of some genes that are critical to the sporulation process.</text>
</comment>
<reference evidence="12 13" key="1">
    <citation type="submission" date="2015-09" db="EMBL/GenBank/DDBJ databases">
        <authorList>
            <consortium name="Pathogen Informatics"/>
        </authorList>
    </citation>
    <scope>NUCLEOTIDE SEQUENCE [LARGE SCALE GENOMIC DNA]</scope>
    <source>
        <strain evidence="12 13">2789STDY5834889</strain>
    </source>
</reference>
<dbReference type="GO" id="GO:0000156">
    <property type="term" value="F:phosphorelay response regulator activity"/>
    <property type="evidence" value="ECO:0007669"/>
    <property type="project" value="TreeGrafter"/>
</dbReference>
<evidence type="ECO:0000256" key="5">
    <source>
        <dbReference type="ARBA" id="ARBA00023125"/>
    </source>
</evidence>
<dbReference type="RefSeq" id="WP_055173314.1">
    <property type="nucleotide sequence ID" value="NZ_CZBX01000014.1"/>
</dbReference>
<dbReference type="InterPro" id="IPR001867">
    <property type="entry name" value="OmpR/PhoB-type_DNA-bd"/>
</dbReference>
<proteinExistence type="predicted"/>
<keyword evidence="2 8" id="KW-0597">Phosphoprotein</keyword>
<feature type="domain" description="OmpR/PhoB-type" evidence="11">
    <location>
        <begin position="125"/>
        <end position="223"/>
    </location>
</feature>
<keyword evidence="3" id="KW-0902">Two-component regulatory system</keyword>
<evidence type="ECO:0000256" key="6">
    <source>
        <dbReference type="ARBA" id="ARBA00023163"/>
    </source>
</evidence>
<dbReference type="PANTHER" id="PTHR48111:SF1">
    <property type="entry name" value="TWO-COMPONENT RESPONSE REGULATOR ORR33"/>
    <property type="match status" value="1"/>
</dbReference>
<evidence type="ECO:0000256" key="2">
    <source>
        <dbReference type="ARBA" id="ARBA00022553"/>
    </source>
</evidence>
<dbReference type="CDD" id="cd17574">
    <property type="entry name" value="REC_OmpR"/>
    <property type="match status" value="1"/>
</dbReference>
<dbReference type="InterPro" id="IPR036388">
    <property type="entry name" value="WH-like_DNA-bd_sf"/>
</dbReference>
<dbReference type="InterPro" id="IPR001789">
    <property type="entry name" value="Sig_transdc_resp-reg_receiver"/>
</dbReference>
<evidence type="ECO:0000256" key="9">
    <source>
        <dbReference type="PROSITE-ProRule" id="PRU01091"/>
    </source>
</evidence>
<dbReference type="Gene3D" id="1.10.10.10">
    <property type="entry name" value="Winged helix-like DNA-binding domain superfamily/Winged helix DNA-binding domain"/>
    <property type="match status" value="1"/>
</dbReference>
<keyword evidence="6" id="KW-0804">Transcription</keyword>
<dbReference type="PANTHER" id="PTHR48111">
    <property type="entry name" value="REGULATOR OF RPOS"/>
    <property type="match status" value="1"/>
</dbReference>
<evidence type="ECO:0000313" key="12">
    <source>
        <dbReference type="EMBL" id="CUQ92237.1"/>
    </source>
</evidence>
<feature type="domain" description="Response regulatory" evidence="10">
    <location>
        <begin position="3"/>
        <end position="116"/>
    </location>
</feature>
<dbReference type="OrthoDB" id="9779174at2"/>
<keyword evidence="4" id="KW-0805">Transcription regulation</keyword>